<evidence type="ECO:0000313" key="2">
    <source>
        <dbReference type="EMBL" id="MFC6726548.1"/>
    </source>
</evidence>
<protein>
    <submittedName>
        <fullName evidence="2">Uncharacterized protein</fullName>
    </submittedName>
</protein>
<dbReference type="Proteomes" id="UP001596328">
    <property type="component" value="Unassembled WGS sequence"/>
</dbReference>
<feature type="region of interest" description="Disordered" evidence="1">
    <location>
        <begin position="1"/>
        <end position="64"/>
    </location>
</feature>
<gene>
    <name evidence="2" type="ORF">ACFQE1_19705</name>
</gene>
<feature type="compositionally biased region" description="Acidic residues" evidence="1">
    <location>
        <begin position="43"/>
        <end position="57"/>
    </location>
</feature>
<evidence type="ECO:0000256" key="1">
    <source>
        <dbReference type="SAM" id="MobiDB-lite"/>
    </source>
</evidence>
<keyword evidence="3" id="KW-1185">Reference proteome</keyword>
<reference evidence="2 3" key="1">
    <citation type="journal article" date="2019" name="Int. J. Syst. Evol. Microbiol.">
        <title>The Global Catalogue of Microorganisms (GCM) 10K type strain sequencing project: providing services to taxonomists for standard genome sequencing and annotation.</title>
        <authorList>
            <consortium name="The Broad Institute Genomics Platform"/>
            <consortium name="The Broad Institute Genome Sequencing Center for Infectious Disease"/>
            <person name="Wu L."/>
            <person name="Ma J."/>
        </authorList>
    </citation>
    <scope>NUCLEOTIDE SEQUENCE [LARGE SCALE GENOMIC DNA]</scope>
    <source>
        <strain evidence="2 3">NBRC 111368</strain>
    </source>
</reference>
<dbReference type="AlphaFoldDB" id="A0ABD5S4A8"/>
<proteinExistence type="predicted"/>
<sequence length="64" mass="6363">DAAIDEERLDSDVSIGEVGSAAESEADDLRDGADSGATNIDIDGGEGDVDGDDEDDHPADGSAA</sequence>
<name>A0ABD5S4A8_9EURY</name>
<comment type="caution">
    <text evidence="2">The sequence shown here is derived from an EMBL/GenBank/DDBJ whole genome shotgun (WGS) entry which is preliminary data.</text>
</comment>
<dbReference type="EMBL" id="JBHSWU010001204">
    <property type="protein sequence ID" value="MFC6726548.1"/>
    <property type="molecule type" value="Genomic_DNA"/>
</dbReference>
<accession>A0ABD5S4A8</accession>
<organism evidence="2 3">
    <name type="scientific">Halobium palmae</name>
    <dbReference type="NCBI Taxonomy" id="1776492"/>
    <lineage>
        <taxon>Archaea</taxon>
        <taxon>Methanobacteriati</taxon>
        <taxon>Methanobacteriota</taxon>
        <taxon>Stenosarchaea group</taxon>
        <taxon>Halobacteria</taxon>
        <taxon>Halobacteriales</taxon>
        <taxon>Haloferacaceae</taxon>
        <taxon>Halobium</taxon>
    </lineage>
</organism>
<feature type="non-terminal residue" evidence="2">
    <location>
        <position position="1"/>
    </location>
</feature>
<evidence type="ECO:0000313" key="3">
    <source>
        <dbReference type="Proteomes" id="UP001596328"/>
    </source>
</evidence>